<sequence>MGVDVSQIDVLLDNAAMALAELYLRWKDIGKLDYDRTKIVLDQVTGFAAAPKSIAFLLWQLTGIKHEVSDEDGIRGRVELWKDEGSGEITPEWMAH</sequence>
<dbReference type="Proteomes" id="UP000198508">
    <property type="component" value="Unassembled WGS sequence"/>
</dbReference>
<name>A0A1I0H384_9FIRM</name>
<evidence type="ECO:0000313" key="2">
    <source>
        <dbReference type="Proteomes" id="UP000198508"/>
    </source>
</evidence>
<reference evidence="2" key="1">
    <citation type="submission" date="2016-10" db="EMBL/GenBank/DDBJ databases">
        <authorList>
            <person name="Varghese N."/>
            <person name="Submissions S."/>
        </authorList>
    </citation>
    <scope>NUCLEOTIDE SEQUENCE [LARGE SCALE GENOMIC DNA]</scope>
    <source>
        <strain evidence="2">NLAE-zl-G277</strain>
    </source>
</reference>
<keyword evidence="2" id="KW-1185">Reference proteome</keyword>
<dbReference type="AlphaFoldDB" id="A0A1I0H384"/>
<protein>
    <submittedName>
        <fullName evidence="1">Uncharacterized protein</fullName>
    </submittedName>
</protein>
<accession>A0A1I0H384</accession>
<dbReference type="EMBL" id="FOIM01000014">
    <property type="protein sequence ID" value="SET77294.1"/>
    <property type="molecule type" value="Genomic_DNA"/>
</dbReference>
<gene>
    <name evidence="1" type="ORF">SAMN05216313_11415</name>
</gene>
<organism evidence="1 2">
    <name type="scientific">Enterocloster lavalensis</name>
    <dbReference type="NCBI Taxonomy" id="460384"/>
    <lineage>
        <taxon>Bacteria</taxon>
        <taxon>Bacillati</taxon>
        <taxon>Bacillota</taxon>
        <taxon>Clostridia</taxon>
        <taxon>Lachnospirales</taxon>
        <taxon>Lachnospiraceae</taxon>
        <taxon>Enterocloster</taxon>
    </lineage>
</organism>
<dbReference type="STRING" id="460384.SAMN05216313_11415"/>
<proteinExistence type="predicted"/>
<evidence type="ECO:0000313" key="1">
    <source>
        <dbReference type="EMBL" id="SET77294.1"/>
    </source>
</evidence>